<evidence type="ECO:0000313" key="2">
    <source>
        <dbReference type="EMBL" id="KAK1125246.1"/>
    </source>
</evidence>
<feature type="compositionally biased region" description="Basic residues" evidence="1">
    <location>
        <begin position="44"/>
        <end position="55"/>
    </location>
</feature>
<proteinExistence type="predicted"/>
<dbReference type="Proteomes" id="UP001177670">
    <property type="component" value="Unassembled WGS sequence"/>
</dbReference>
<sequence>MEQATCPSEEIHSFRQKNKDYLDLCPARRDFWSPQNVPLESKTTTHRLQRSKKNSPRQVPDRDSNSTTLVHTRARVAFLGERRIGEHREHRGRDISPGSNRIPNRRRVNGPAAGIINSSGRQHTRARAHAEDPLRAPRWPGPTRGSSGDLAARREPAEKKYYAPRREREQRLYYLRGPSLCDSCRHTCANVPTIATIHLWPRGHAEYRTTHIGTEECPPGSGRPALRPTPRKTGANEGTNFFELSRDFDVNEPRSPFDVPVGLNRWHVPSARSCAPATRGNESRVG</sequence>
<evidence type="ECO:0000256" key="1">
    <source>
        <dbReference type="SAM" id="MobiDB-lite"/>
    </source>
</evidence>
<evidence type="ECO:0000313" key="3">
    <source>
        <dbReference type="Proteomes" id="UP001177670"/>
    </source>
</evidence>
<keyword evidence="3" id="KW-1185">Reference proteome</keyword>
<dbReference type="AlphaFoldDB" id="A0AA40FTT7"/>
<name>A0AA40FTT7_9HYME</name>
<protein>
    <submittedName>
        <fullName evidence="2">Uncharacterized protein</fullName>
    </submittedName>
</protein>
<feature type="region of interest" description="Disordered" evidence="1">
    <location>
        <begin position="87"/>
        <end position="154"/>
    </location>
</feature>
<accession>A0AA40FTT7</accession>
<organism evidence="2 3">
    <name type="scientific">Melipona bicolor</name>
    <dbReference type="NCBI Taxonomy" id="60889"/>
    <lineage>
        <taxon>Eukaryota</taxon>
        <taxon>Metazoa</taxon>
        <taxon>Ecdysozoa</taxon>
        <taxon>Arthropoda</taxon>
        <taxon>Hexapoda</taxon>
        <taxon>Insecta</taxon>
        <taxon>Pterygota</taxon>
        <taxon>Neoptera</taxon>
        <taxon>Endopterygota</taxon>
        <taxon>Hymenoptera</taxon>
        <taxon>Apocrita</taxon>
        <taxon>Aculeata</taxon>
        <taxon>Apoidea</taxon>
        <taxon>Anthophila</taxon>
        <taxon>Apidae</taxon>
        <taxon>Melipona</taxon>
    </lineage>
</organism>
<comment type="caution">
    <text evidence="2">The sequence shown here is derived from an EMBL/GenBank/DDBJ whole genome shotgun (WGS) entry which is preliminary data.</text>
</comment>
<reference evidence="2" key="1">
    <citation type="submission" date="2021-10" db="EMBL/GenBank/DDBJ databases">
        <title>Melipona bicolor Genome sequencing and assembly.</title>
        <authorList>
            <person name="Araujo N.S."/>
            <person name="Arias M.C."/>
        </authorList>
    </citation>
    <scope>NUCLEOTIDE SEQUENCE</scope>
    <source>
        <strain evidence="2">USP_2M_L1-L4_2017</strain>
        <tissue evidence="2">Whole body</tissue>
    </source>
</reference>
<feature type="region of interest" description="Disordered" evidence="1">
    <location>
        <begin position="35"/>
        <end position="67"/>
    </location>
</feature>
<feature type="region of interest" description="Disordered" evidence="1">
    <location>
        <begin position="212"/>
        <end position="237"/>
    </location>
</feature>
<dbReference type="EMBL" id="JAHYIQ010000016">
    <property type="protein sequence ID" value="KAK1125246.1"/>
    <property type="molecule type" value="Genomic_DNA"/>
</dbReference>
<gene>
    <name evidence="2" type="ORF">K0M31_005619</name>
</gene>